<organism evidence="5 6">
    <name type="scientific">Desertihabitans brevis</name>
    <dbReference type="NCBI Taxonomy" id="2268447"/>
    <lineage>
        <taxon>Bacteria</taxon>
        <taxon>Bacillati</taxon>
        <taxon>Actinomycetota</taxon>
        <taxon>Actinomycetes</taxon>
        <taxon>Propionibacteriales</taxon>
        <taxon>Propionibacteriaceae</taxon>
        <taxon>Desertihabitans</taxon>
    </lineage>
</organism>
<evidence type="ECO:0000259" key="4">
    <source>
        <dbReference type="Pfam" id="PF13579"/>
    </source>
</evidence>
<dbReference type="Pfam" id="PF13579">
    <property type="entry name" value="Glyco_trans_4_4"/>
    <property type="match status" value="1"/>
</dbReference>
<keyword evidence="1" id="KW-0328">Glycosyltransferase</keyword>
<dbReference type="AlphaFoldDB" id="A0A367YUD3"/>
<feature type="domain" description="Glycosyltransferase subfamily 4-like N-terminal" evidence="4">
    <location>
        <begin position="160"/>
        <end position="332"/>
    </location>
</feature>
<dbReference type="SUPFAM" id="SSF53756">
    <property type="entry name" value="UDP-Glycosyltransferase/glycogen phosphorylase"/>
    <property type="match status" value="1"/>
</dbReference>
<evidence type="ECO:0000313" key="6">
    <source>
        <dbReference type="Proteomes" id="UP000252770"/>
    </source>
</evidence>
<dbReference type="CDD" id="cd03794">
    <property type="entry name" value="GT4_WbuB-like"/>
    <property type="match status" value="1"/>
</dbReference>
<keyword evidence="6" id="KW-1185">Reference proteome</keyword>
<dbReference type="Gene3D" id="3.40.50.2000">
    <property type="entry name" value="Glycogen Phosphorylase B"/>
    <property type="match status" value="2"/>
</dbReference>
<evidence type="ECO:0000256" key="3">
    <source>
        <dbReference type="SAM" id="SignalP"/>
    </source>
</evidence>
<name>A0A367YUD3_9ACTN</name>
<dbReference type="RefSeq" id="WP_114126995.1">
    <property type="nucleotide sequence ID" value="NZ_QOUI01000007.1"/>
</dbReference>
<feature type="signal peptide" evidence="3">
    <location>
        <begin position="1"/>
        <end position="28"/>
    </location>
</feature>
<dbReference type="GO" id="GO:0016758">
    <property type="term" value="F:hexosyltransferase activity"/>
    <property type="evidence" value="ECO:0007669"/>
    <property type="project" value="TreeGrafter"/>
</dbReference>
<accession>A0A367YUD3</accession>
<dbReference type="EMBL" id="QOUI01000007">
    <property type="protein sequence ID" value="RCK69139.1"/>
    <property type="molecule type" value="Genomic_DNA"/>
</dbReference>
<dbReference type="Pfam" id="PF13692">
    <property type="entry name" value="Glyco_trans_1_4"/>
    <property type="match status" value="1"/>
</dbReference>
<protein>
    <submittedName>
        <fullName evidence="5">Glycosyltransferase WbuB</fullName>
    </submittedName>
</protein>
<evidence type="ECO:0000256" key="1">
    <source>
        <dbReference type="ARBA" id="ARBA00022676"/>
    </source>
</evidence>
<dbReference type="GO" id="GO:1901137">
    <property type="term" value="P:carbohydrate derivative biosynthetic process"/>
    <property type="evidence" value="ECO:0007669"/>
    <property type="project" value="UniProtKB-ARBA"/>
</dbReference>
<feature type="chain" id="PRO_5039406170" evidence="3">
    <location>
        <begin position="29"/>
        <end position="538"/>
    </location>
</feature>
<dbReference type="InterPro" id="IPR028098">
    <property type="entry name" value="Glyco_trans_4-like_N"/>
</dbReference>
<dbReference type="Proteomes" id="UP000252770">
    <property type="component" value="Unassembled WGS sequence"/>
</dbReference>
<keyword evidence="3" id="KW-0732">Signal</keyword>
<evidence type="ECO:0000256" key="2">
    <source>
        <dbReference type="ARBA" id="ARBA00022679"/>
    </source>
</evidence>
<evidence type="ECO:0000313" key="5">
    <source>
        <dbReference type="EMBL" id="RCK69139.1"/>
    </source>
</evidence>
<sequence>MHSGWRLLPRRPRAVLLRLLTGRLPVVAALGLHATGQRDRARAQLRRGHRGRAVEAATACGELELARELVSAGAVPPVTEARLLRAEGHLEQALAVARRGGPGTPALVAELTGELGALSPDRRLGTARTPGPPWPRPGGSAAPLRVLHLVSNALPEVQAGYTLRTAGIVAAQRELGLQPHVVTRLGFPVDTGRVLAADRVEIGGVPHHRLLPGVLPRRHDEALQRAADELAALVDELRPDLLHAHSKHDNAQVALAVGARRGLPVVYEVRGMLEETWRSRGGDPASDLYRLSREAETWCMRSAARVLTLGPAMAAEITGRGVPTERVVVTPNAVDRSFLTGADGGAVRARLGIGADEVVVGVVGTLNDYEGLDVLVRAAAAAGVRLLVVGDGPARSELQQLAAATGARALLPGRVPHADVPAHLAALDLFAVPRRPTPVTSLVSPLKPVEAMAAGLPLLVSDLPPLTELLEGDAHGWSAPAGDVDGWTAVLTRLTADRDELRRRGRAAASWIEHSRTWDHLAHQHATLYTEVVAEAAR</sequence>
<proteinExistence type="predicted"/>
<gene>
    <name evidence="5" type="ORF">DT076_12400</name>
</gene>
<keyword evidence="2 5" id="KW-0808">Transferase</keyword>
<dbReference type="PANTHER" id="PTHR45947">
    <property type="entry name" value="SULFOQUINOVOSYL TRANSFERASE SQD2"/>
    <property type="match status" value="1"/>
</dbReference>
<reference evidence="5 6" key="1">
    <citation type="submission" date="2018-07" db="EMBL/GenBank/DDBJ databases">
        <title>Desertimonas flava gen. nov. sp. nov.</title>
        <authorList>
            <person name="Liu S."/>
        </authorList>
    </citation>
    <scope>NUCLEOTIDE SEQUENCE [LARGE SCALE GENOMIC DNA]</scope>
    <source>
        <strain evidence="5 6">16Sb5-5</strain>
    </source>
</reference>
<dbReference type="PANTHER" id="PTHR45947:SF3">
    <property type="entry name" value="SULFOQUINOVOSYL TRANSFERASE SQD2"/>
    <property type="match status" value="1"/>
</dbReference>
<comment type="caution">
    <text evidence="5">The sequence shown here is derived from an EMBL/GenBank/DDBJ whole genome shotgun (WGS) entry which is preliminary data.</text>
</comment>
<dbReference type="InterPro" id="IPR050194">
    <property type="entry name" value="Glycosyltransferase_grp1"/>
</dbReference>